<organism evidence="12 13">
    <name type="scientific">Adineta steineri</name>
    <dbReference type="NCBI Taxonomy" id="433720"/>
    <lineage>
        <taxon>Eukaryota</taxon>
        <taxon>Metazoa</taxon>
        <taxon>Spiralia</taxon>
        <taxon>Gnathifera</taxon>
        <taxon>Rotifera</taxon>
        <taxon>Eurotatoria</taxon>
        <taxon>Bdelloidea</taxon>
        <taxon>Adinetida</taxon>
        <taxon>Adinetidae</taxon>
        <taxon>Adineta</taxon>
    </lineage>
</organism>
<dbReference type="PROSITE" id="PS50262">
    <property type="entry name" value="G_PROTEIN_RECEP_F1_2"/>
    <property type="match status" value="1"/>
</dbReference>
<comment type="caution">
    <text evidence="12">The sequence shown here is derived from an EMBL/GenBank/DDBJ whole genome shotgun (WGS) entry which is preliminary data.</text>
</comment>
<dbReference type="SMART" id="SM00181">
    <property type="entry name" value="EGF"/>
    <property type="match status" value="4"/>
</dbReference>
<dbReference type="EMBL" id="CAJNOG010000061">
    <property type="protein sequence ID" value="CAF0868040.1"/>
    <property type="molecule type" value="Genomic_DNA"/>
</dbReference>
<dbReference type="InterPro" id="IPR002172">
    <property type="entry name" value="LDrepeatLR_classA_rpt"/>
</dbReference>
<feature type="transmembrane region" description="Helical" evidence="8">
    <location>
        <begin position="1557"/>
        <end position="1577"/>
    </location>
</feature>
<dbReference type="Gene3D" id="1.20.1070.10">
    <property type="entry name" value="Rhodopsin 7-helix transmembrane proteins"/>
    <property type="match status" value="1"/>
</dbReference>
<dbReference type="InterPro" id="IPR017452">
    <property type="entry name" value="GPCR_Rhodpsn_7TM"/>
</dbReference>
<dbReference type="SUPFAM" id="SSF57196">
    <property type="entry name" value="EGF/Laminin"/>
    <property type="match status" value="1"/>
</dbReference>
<evidence type="ECO:0000256" key="4">
    <source>
        <dbReference type="ARBA" id="ARBA00023136"/>
    </source>
</evidence>
<evidence type="ECO:0000256" key="1">
    <source>
        <dbReference type="ARBA" id="ARBA00004370"/>
    </source>
</evidence>
<evidence type="ECO:0000259" key="11">
    <source>
        <dbReference type="PROSITE" id="PS50262"/>
    </source>
</evidence>
<dbReference type="PRINTS" id="PR00261">
    <property type="entry name" value="LDLRECEPTOR"/>
</dbReference>
<dbReference type="InterPro" id="IPR000742">
    <property type="entry name" value="EGF"/>
</dbReference>
<evidence type="ECO:0000256" key="2">
    <source>
        <dbReference type="ARBA" id="ARBA00022692"/>
    </source>
</evidence>
<dbReference type="SUPFAM" id="SSF57424">
    <property type="entry name" value="LDL receptor-like module"/>
    <property type="match status" value="1"/>
</dbReference>
<feature type="transmembrane region" description="Helical" evidence="8">
    <location>
        <begin position="1589"/>
        <end position="1610"/>
    </location>
</feature>
<feature type="transmembrane region" description="Helical" evidence="8">
    <location>
        <begin position="1330"/>
        <end position="1356"/>
    </location>
</feature>
<keyword evidence="4 8" id="KW-0472">Membrane</keyword>
<dbReference type="Pfam" id="PF00008">
    <property type="entry name" value="EGF"/>
    <property type="match status" value="1"/>
</dbReference>
<dbReference type="GO" id="GO:0042562">
    <property type="term" value="F:hormone binding"/>
    <property type="evidence" value="ECO:0007669"/>
    <property type="project" value="TreeGrafter"/>
</dbReference>
<dbReference type="SUPFAM" id="SSF81321">
    <property type="entry name" value="Family A G protein-coupled receptor-like"/>
    <property type="match status" value="1"/>
</dbReference>
<feature type="signal peptide" evidence="9">
    <location>
        <begin position="1"/>
        <end position="16"/>
    </location>
</feature>
<evidence type="ECO:0000259" key="10">
    <source>
        <dbReference type="PROSITE" id="PS50026"/>
    </source>
</evidence>
<feature type="transmembrane region" description="Helical" evidence="8">
    <location>
        <begin position="1368"/>
        <end position="1393"/>
    </location>
</feature>
<evidence type="ECO:0000313" key="12">
    <source>
        <dbReference type="EMBL" id="CAF0868040.1"/>
    </source>
</evidence>
<feature type="transmembrane region" description="Helical" evidence="8">
    <location>
        <begin position="1300"/>
        <end position="1318"/>
    </location>
</feature>
<dbReference type="PANTHER" id="PTHR22722:SF14">
    <property type="entry name" value="MEGALIN, ISOFORM A"/>
    <property type="match status" value="1"/>
</dbReference>
<feature type="disulfide bond" evidence="6">
    <location>
        <begin position="1015"/>
        <end position="1024"/>
    </location>
</feature>
<comment type="caution">
    <text evidence="6">Lacks conserved residue(s) required for the propagation of feature annotation.</text>
</comment>
<dbReference type="SMART" id="SM00192">
    <property type="entry name" value="LDLa"/>
    <property type="match status" value="6"/>
</dbReference>
<keyword evidence="6" id="KW-0245">EGF-like domain</keyword>
<dbReference type="InterPro" id="IPR036055">
    <property type="entry name" value="LDL_receptor-like_sf"/>
</dbReference>
<dbReference type="GO" id="GO:0006898">
    <property type="term" value="P:receptor-mediated endocytosis"/>
    <property type="evidence" value="ECO:0007669"/>
    <property type="project" value="TreeGrafter"/>
</dbReference>
<dbReference type="GO" id="GO:0016324">
    <property type="term" value="C:apical plasma membrane"/>
    <property type="evidence" value="ECO:0007669"/>
    <property type="project" value="TreeGrafter"/>
</dbReference>
<sequence length="1639" mass="190805">MTYLLVYFIFLHLILAVPQINLYYTDSINLHDDDSGLQHNCLHTITLLEQSDTNHHIVSYCMSESSSKFNIELNHFSSKYTFDQLAKQNITSQQLYIWSAPIDIIEHYQFYLDQLLISNDQSMAREMFYNCTIPRFGPVCQYEYPYYHPNISSLYEIINHFYSNYEYIPTTLTCYTHLKCDRGPHPACLDWTEICNGHIDCLDGDFDEQHCWQLEINECQDHEYRCSNGECIPQSFYKDSGSSWDCTDMSDELPIFLLPYHHCNTNDMSFKCEDFMCVLNPLTSSCIEQRHELLLYGMFSTKQNTISDECWSAFKCIIPMPFQTDVICNDFCRNDKCIEIIQRTCPHMIYIPATPVFHDIYFVYEKNDSIALNNGISHHPYICYNNHSHYNNYFILGSKISFNNKICYRNNDQPLSSQETYSLDRDYLIKLYRFIWSYDLIYNYTSIICNRSNMYQCLNSSKCISIHRLNNTINDCPQGDDEKLVGTTNINTLEALMEIDNWVNDADEIKLRYARNTISFQTICDGFTELFPIIINGQNETDETQCQQWQCDNIYTRCNYLWNCFDGADEISCDSSSTLLQCSSNQHRCVSPHTNQLICLPITKANDGFIDCLGATDEPTLCRTEYTTIEEHTNTFHCLNQNNMSTCISPHTLCNNEQNCYYGDDEQFCQKNGTFITHPHICSSSDLSKGSPIEQFLCKTMKIQQKELIVYFSLNRSNQNLIEDTPTSSSVFEESHPYQSHCHHGFDLYVWTDNKTKQTICLCPPTFYGNTCQYQNQRVNLVIKFQALSDSWQTPFIIIISLIDDSYERTIHSFQQITYLSMKHCNIKYNLYLLYSTRPKNSTRNYSIHIDIYEKLSLTYRGSLLFPIHYPFLPVHRLVHIAYIPRIVDDTTIQTCSYHHHQCIHGTCIKYANNNDYHEEKSFCQCHQGWSGQYCTIPYNCSCSSQSLCLGISAATHRSICICPVNKFGPRCLIDTICQPSAHENNNNSTICQNNGRCVPTDEYIAFKQTFSCICPKGFSGDRCEIQDNQLILSFTKNILLSQSIFIHFIQIIKNAPPIQATTFTTIPIKQDSILIQWSQTFHLVFIELFNKNYYLTLVQQTYQPSTTITKTINPSDRCPHISEVFNETAPPIQATTFTTIPIKQDSILIQWSQTFHLVFIELFNKNYYLTLVQQTYQPSTTIIKTINPSDRCPHISEVFNETFAQLHLLHRIKSYHLPCQDYSLNLSCFYDDIHLCLCYNHDEKRRLANCFEFNHSMTFDCLGQSECENNGECFQDARDCPHRSMCVCRPCFYGRRCQFSTSGFGLSLDAILGYHILPHKININYQSNIIKFSMALTIIFVIIGLINGFLALITFKNKTVLQVGCGLYLFTLSITSLCTISMFGFKFLFLLLTQMTLISNRSFLSFQCHSIDFILRISLTMDQWLNACIALERVIIASKGMRFDKKKSQQAAKIVIFTLLFIIITTSIHDPIHRRLIIEENYDDDEKRIWCIVTYSSSLQIFNSFLYIFHFFGPFLINLVSTIILIINKSRQRSAMDTHQNYRQTLRQQFQQHRNLLTAPILLILLALPRLIIAFISKCMQSANDSWLFLIGYFISFIPSMLTFVIFILPSTFYIKHFRQTVSPLYQMTIQRRLQRNT</sequence>
<keyword evidence="3 8" id="KW-1133">Transmembrane helix</keyword>
<evidence type="ECO:0000256" key="8">
    <source>
        <dbReference type="SAM" id="Phobius"/>
    </source>
</evidence>
<dbReference type="Gene3D" id="2.10.25.10">
    <property type="entry name" value="Laminin"/>
    <property type="match status" value="1"/>
</dbReference>
<proteinExistence type="predicted"/>
<dbReference type="CDD" id="cd00054">
    <property type="entry name" value="EGF_CA"/>
    <property type="match status" value="1"/>
</dbReference>
<protein>
    <submittedName>
        <fullName evidence="12">Uncharacterized protein</fullName>
    </submittedName>
</protein>
<dbReference type="PANTHER" id="PTHR22722">
    <property type="entry name" value="LOW-DENSITY LIPOPROTEIN RECEPTOR-RELATED PROTEIN 2-RELATED"/>
    <property type="match status" value="1"/>
</dbReference>
<feature type="transmembrane region" description="Helical" evidence="8">
    <location>
        <begin position="1452"/>
        <end position="1470"/>
    </location>
</feature>
<dbReference type="PROSITE" id="PS50026">
    <property type="entry name" value="EGF_3"/>
    <property type="match status" value="1"/>
</dbReference>
<evidence type="ECO:0000256" key="7">
    <source>
        <dbReference type="PROSITE-ProRule" id="PRU00124"/>
    </source>
</evidence>
<feature type="disulfide bond" evidence="7">
    <location>
        <begin position="654"/>
        <end position="669"/>
    </location>
</feature>
<dbReference type="PROSITE" id="PS01186">
    <property type="entry name" value="EGF_2"/>
    <property type="match status" value="2"/>
</dbReference>
<accession>A0A813XCM0</accession>
<keyword evidence="9" id="KW-0732">Signal</keyword>
<reference evidence="12" key="1">
    <citation type="submission" date="2021-02" db="EMBL/GenBank/DDBJ databases">
        <authorList>
            <person name="Nowell W R."/>
        </authorList>
    </citation>
    <scope>NUCLEOTIDE SEQUENCE</scope>
</reference>
<evidence type="ECO:0000256" key="5">
    <source>
        <dbReference type="ARBA" id="ARBA00023157"/>
    </source>
</evidence>
<feature type="chain" id="PRO_5032337921" evidence="9">
    <location>
        <begin position="17"/>
        <end position="1639"/>
    </location>
</feature>
<name>A0A813XCM0_9BILA</name>
<keyword evidence="2 8" id="KW-0812">Transmembrane</keyword>
<gene>
    <name evidence="12" type="ORF">JYZ213_LOCUS8799</name>
</gene>
<dbReference type="CDD" id="cd00112">
    <property type="entry name" value="LDLa"/>
    <property type="match status" value="1"/>
</dbReference>
<dbReference type="GO" id="GO:0043235">
    <property type="term" value="C:receptor complex"/>
    <property type="evidence" value="ECO:0007669"/>
    <property type="project" value="TreeGrafter"/>
</dbReference>
<dbReference type="Gene3D" id="4.10.400.10">
    <property type="entry name" value="Low-density Lipoprotein Receptor"/>
    <property type="match status" value="1"/>
</dbReference>
<feature type="domain" description="G-protein coupled receptors family 1 profile" evidence="11">
    <location>
        <begin position="1347"/>
        <end position="1608"/>
    </location>
</feature>
<dbReference type="PROSITE" id="PS50068">
    <property type="entry name" value="LDLRA_2"/>
    <property type="match status" value="2"/>
</dbReference>
<keyword evidence="5 6" id="KW-1015">Disulfide bond</keyword>
<dbReference type="Proteomes" id="UP000663845">
    <property type="component" value="Unassembled WGS sequence"/>
</dbReference>
<evidence type="ECO:0000256" key="6">
    <source>
        <dbReference type="PROSITE-ProRule" id="PRU00076"/>
    </source>
</evidence>
<feature type="domain" description="EGF-like" evidence="10">
    <location>
        <begin position="984"/>
        <end position="1025"/>
    </location>
</feature>
<dbReference type="PROSITE" id="PS00022">
    <property type="entry name" value="EGF_1"/>
    <property type="match status" value="3"/>
</dbReference>
<evidence type="ECO:0000313" key="13">
    <source>
        <dbReference type="Proteomes" id="UP000663845"/>
    </source>
</evidence>
<evidence type="ECO:0000256" key="9">
    <source>
        <dbReference type="SAM" id="SignalP"/>
    </source>
</evidence>
<feature type="transmembrane region" description="Helical" evidence="8">
    <location>
        <begin position="1506"/>
        <end position="1528"/>
    </location>
</feature>
<comment type="subcellular location">
    <subcellularLocation>
        <location evidence="1">Membrane</location>
    </subcellularLocation>
</comment>
<dbReference type="Pfam" id="PF00057">
    <property type="entry name" value="Ldl_recept_a"/>
    <property type="match status" value="1"/>
</dbReference>
<dbReference type="InterPro" id="IPR051221">
    <property type="entry name" value="LDLR-related"/>
</dbReference>
<feature type="disulfide bond" evidence="7">
    <location>
        <begin position="219"/>
        <end position="231"/>
    </location>
</feature>
<evidence type="ECO:0000256" key="3">
    <source>
        <dbReference type="ARBA" id="ARBA00022989"/>
    </source>
</evidence>